<evidence type="ECO:0000313" key="2">
    <source>
        <dbReference type="Proteomes" id="UP000243719"/>
    </source>
</evidence>
<evidence type="ECO:0000313" key="1">
    <source>
        <dbReference type="EMBL" id="SDV50498.1"/>
    </source>
</evidence>
<gene>
    <name evidence="1" type="ORF">SAMN05216551_11233</name>
</gene>
<protein>
    <recommendedName>
        <fullName evidence="3">Histidine kinase</fullName>
    </recommendedName>
</protein>
<reference evidence="2" key="1">
    <citation type="submission" date="2016-09" db="EMBL/GenBank/DDBJ databases">
        <authorList>
            <person name="Varghese N."/>
            <person name="Submissions S."/>
        </authorList>
    </citation>
    <scope>NUCLEOTIDE SEQUENCE [LARGE SCALE GENOMIC DNA]</scope>
    <source>
        <strain evidence="2">JS23</strain>
    </source>
</reference>
<proteinExistence type="predicted"/>
<dbReference type="Proteomes" id="UP000243719">
    <property type="component" value="Unassembled WGS sequence"/>
</dbReference>
<dbReference type="RefSeq" id="WP_091911515.1">
    <property type="nucleotide sequence ID" value="NZ_FNLO01000012.1"/>
</dbReference>
<dbReference type="OrthoDB" id="9133283at2"/>
<dbReference type="AlphaFoldDB" id="A0A1H2PTP6"/>
<sequence>MSQELDALTGKVHGLTAALSIIAAALPQSASADVQETLRDLIGETSSSDLSAATRDAMHGVVRQVIDSMEIGLRR</sequence>
<organism evidence="1 2">
    <name type="scientific">Chitinasiproducens palmae</name>
    <dbReference type="NCBI Taxonomy" id="1770053"/>
    <lineage>
        <taxon>Bacteria</taxon>
        <taxon>Pseudomonadati</taxon>
        <taxon>Pseudomonadota</taxon>
        <taxon>Betaproteobacteria</taxon>
        <taxon>Burkholderiales</taxon>
        <taxon>Burkholderiaceae</taxon>
        <taxon>Chitinasiproducens</taxon>
    </lineage>
</organism>
<dbReference type="STRING" id="1770053.SAMN05216551_11233"/>
<accession>A0A1H2PTP6</accession>
<evidence type="ECO:0008006" key="3">
    <source>
        <dbReference type="Google" id="ProtNLM"/>
    </source>
</evidence>
<keyword evidence="2" id="KW-1185">Reference proteome</keyword>
<name>A0A1H2PTP6_9BURK</name>
<dbReference type="EMBL" id="FNLO01000012">
    <property type="protein sequence ID" value="SDV50498.1"/>
    <property type="molecule type" value="Genomic_DNA"/>
</dbReference>